<proteinExistence type="predicted"/>
<sequence>MVIVPTRIRTKGSYPCPILSESCKTMPRSWPKYTTWYIR</sequence>
<dbReference type="EMBL" id="BK015225">
    <property type="protein sequence ID" value="DAD96839.1"/>
    <property type="molecule type" value="Genomic_DNA"/>
</dbReference>
<name>A0A8S5NR38_9CAUD</name>
<organism evidence="1">
    <name type="scientific">Siphoviridae sp. ct5op20</name>
    <dbReference type="NCBI Taxonomy" id="2826295"/>
    <lineage>
        <taxon>Viruses</taxon>
        <taxon>Duplodnaviria</taxon>
        <taxon>Heunggongvirae</taxon>
        <taxon>Uroviricota</taxon>
        <taxon>Caudoviricetes</taxon>
    </lineage>
</organism>
<accession>A0A8S5NR38</accession>
<reference evidence="1" key="1">
    <citation type="journal article" date="2021" name="Proc. Natl. Acad. Sci. U.S.A.">
        <title>A Catalog of Tens of Thousands of Viruses from Human Metagenomes Reveals Hidden Associations with Chronic Diseases.</title>
        <authorList>
            <person name="Tisza M.J."/>
            <person name="Buck C.B."/>
        </authorList>
    </citation>
    <scope>NUCLEOTIDE SEQUENCE</scope>
    <source>
        <strain evidence="1">Ct5op20</strain>
    </source>
</reference>
<evidence type="ECO:0000313" key="1">
    <source>
        <dbReference type="EMBL" id="DAD96839.1"/>
    </source>
</evidence>
<protein>
    <submittedName>
        <fullName evidence="1">Uncharacterized protein</fullName>
    </submittedName>
</protein>